<accession>A0A1M6V8P7</accession>
<dbReference type="GO" id="GO:0005737">
    <property type="term" value="C:cytoplasm"/>
    <property type="evidence" value="ECO:0007669"/>
    <property type="project" value="TreeGrafter"/>
</dbReference>
<evidence type="ECO:0000259" key="13">
    <source>
        <dbReference type="PROSITE" id="PS51198"/>
    </source>
</evidence>
<dbReference type="GO" id="GO:0005524">
    <property type="term" value="F:ATP binding"/>
    <property type="evidence" value="ECO:0007669"/>
    <property type="project" value="UniProtKB-UniRule"/>
</dbReference>
<proteinExistence type="inferred from homology"/>
<evidence type="ECO:0000256" key="6">
    <source>
        <dbReference type="ARBA" id="ARBA00023125"/>
    </source>
</evidence>
<dbReference type="GO" id="GO:0043590">
    <property type="term" value="C:bacterial nucleoid"/>
    <property type="evidence" value="ECO:0007669"/>
    <property type="project" value="TreeGrafter"/>
</dbReference>
<dbReference type="CDD" id="cd17920">
    <property type="entry name" value="DEXHc_RecQ"/>
    <property type="match status" value="1"/>
</dbReference>
<organism evidence="14 15">
    <name type="scientific">Fibrobacter intestinalis</name>
    <dbReference type="NCBI Taxonomy" id="28122"/>
    <lineage>
        <taxon>Bacteria</taxon>
        <taxon>Pseudomonadati</taxon>
        <taxon>Fibrobacterota</taxon>
        <taxon>Fibrobacteria</taxon>
        <taxon>Fibrobacterales</taxon>
        <taxon>Fibrobacteraceae</taxon>
        <taxon>Fibrobacter</taxon>
    </lineage>
</organism>
<dbReference type="InterPro" id="IPR036397">
    <property type="entry name" value="RNaseH_sf"/>
</dbReference>
<dbReference type="Pfam" id="PF13538">
    <property type="entry name" value="UvrD_C_2"/>
    <property type="match status" value="1"/>
</dbReference>
<keyword evidence="15" id="KW-1185">Reference proteome</keyword>
<dbReference type="PROSITE" id="PS51194">
    <property type="entry name" value="HELICASE_CTER"/>
    <property type="match status" value="1"/>
</dbReference>
<dbReference type="InterPro" id="IPR002464">
    <property type="entry name" value="DNA/RNA_helicase_DEAH_CS"/>
</dbReference>
<dbReference type="InterPro" id="IPR027785">
    <property type="entry name" value="UvrD-like_helicase_C"/>
</dbReference>
<dbReference type="Gene3D" id="3.40.50.300">
    <property type="entry name" value="P-loop containing nucleotide triphosphate hydrolases"/>
    <property type="match status" value="5"/>
</dbReference>
<evidence type="ECO:0000256" key="2">
    <source>
        <dbReference type="ARBA" id="ARBA00022741"/>
    </source>
</evidence>
<dbReference type="Pfam" id="PF00270">
    <property type="entry name" value="DEAD"/>
    <property type="match status" value="1"/>
</dbReference>
<evidence type="ECO:0000256" key="5">
    <source>
        <dbReference type="ARBA" id="ARBA00022840"/>
    </source>
</evidence>
<dbReference type="InterPro" id="IPR014017">
    <property type="entry name" value="DNA_helicase_UvrD-like_C"/>
</dbReference>
<dbReference type="PROSITE" id="PS00690">
    <property type="entry name" value="DEAH_ATP_HELICASE"/>
    <property type="match status" value="1"/>
</dbReference>
<dbReference type="InterPro" id="IPR014001">
    <property type="entry name" value="Helicase_ATP-bd"/>
</dbReference>
<dbReference type="PROSITE" id="PS51192">
    <property type="entry name" value="HELICASE_ATP_BIND_1"/>
    <property type="match status" value="1"/>
</dbReference>
<dbReference type="Pfam" id="PF13245">
    <property type="entry name" value="AAA_19"/>
    <property type="match status" value="1"/>
</dbReference>
<dbReference type="InterPro" id="IPR012337">
    <property type="entry name" value="RNaseH-like_sf"/>
</dbReference>
<dbReference type="EMBL" id="FRAW01000017">
    <property type="protein sequence ID" value="SHK77819.1"/>
    <property type="molecule type" value="Genomic_DNA"/>
</dbReference>
<name>A0A1M6V8P7_9BACT</name>
<evidence type="ECO:0000259" key="12">
    <source>
        <dbReference type="PROSITE" id="PS51194"/>
    </source>
</evidence>
<dbReference type="Gene3D" id="3.30.420.10">
    <property type="entry name" value="Ribonuclease H-like superfamily/Ribonuclease H"/>
    <property type="match status" value="1"/>
</dbReference>
<dbReference type="GO" id="GO:0016787">
    <property type="term" value="F:hydrolase activity"/>
    <property type="evidence" value="ECO:0007669"/>
    <property type="project" value="UniProtKB-UniRule"/>
</dbReference>
<dbReference type="EC" id="5.6.2.4" evidence="9"/>
<evidence type="ECO:0000256" key="1">
    <source>
        <dbReference type="ARBA" id="ARBA00005446"/>
    </source>
</evidence>
<dbReference type="RefSeq" id="WP_083545828.1">
    <property type="nucleotide sequence ID" value="NZ_FRAW01000017.1"/>
</dbReference>
<dbReference type="PANTHER" id="PTHR13710:SF105">
    <property type="entry name" value="ATP-DEPENDENT DNA HELICASE Q1"/>
    <property type="match status" value="1"/>
</dbReference>
<keyword evidence="2 10" id="KW-0547">Nucleotide-binding</keyword>
<dbReference type="InterPro" id="IPR011545">
    <property type="entry name" value="DEAD/DEAH_box_helicase_dom"/>
</dbReference>
<dbReference type="Proteomes" id="UP000184275">
    <property type="component" value="Unassembled WGS sequence"/>
</dbReference>
<evidence type="ECO:0000313" key="15">
    <source>
        <dbReference type="Proteomes" id="UP000184275"/>
    </source>
</evidence>
<keyword evidence="7" id="KW-0413">Isomerase</keyword>
<keyword evidence="3 10" id="KW-0378">Hydrolase</keyword>
<dbReference type="GO" id="GO:0009378">
    <property type="term" value="F:four-way junction helicase activity"/>
    <property type="evidence" value="ECO:0007669"/>
    <property type="project" value="TreeGrafter"/>
</dbReference>
<dbReference type="Pfam" id="PF00271">
    <property type="entry name" value="Helicase_C"/>
    <property type="match status" value="1"/>
</dbReference>
<dbReference type="InterPro" id="IPR027417">
    <property type="entry name" value="P-loop_NTPase"/>
</dbReference>
<reference evidence="15" key="1">
    <citation type="submission" date="2016-11" db="EMBL/GenBank/DDBJ databases">
        <authorList>
            <person name="Varghese N."/>
            <person name="Submissions S."/>
        </authorList>
    </citation>
    <scope>NUCLEOTIDE SEQUENCE [LARGE SCALE GENOMIC DNA]</scope>
    <source>
        <strain evidence="15">UWOS</strain>
    </source>
</reference>
<dbReference type="CDD" id="cd17932">
    <property type="entry name" value="DEXQc_UvrD"/>
    <property type="match status" value="1"/>
</dbReference>
<dbReference type="NCBIfam" id="TIGR00614">
    <property type="entry name" value="recQ_fam"/>
    <property type="match status" value="1"/>
</dbReference>
<feature type="domain" description="Helicase ATP-binding" evidence="11">
    <location>
        <begin position="281"/>
        <end position="461"/>
    </location>
</feature>
<dbReference type="GO" id="GO:0006281">
    <property type="term" value="P:DNA repair"/>
    <property type="evidence" value="ECO:0007669"/>
    <property type="project" value="TreeGrafter"/>
</dbReference>
<gene>
    <name evidence="14" type="ORF">SAMN05720469_11738</name>
</gene>
<evidence type="ECO:0000313" key="14">
    <source>
        <dbReference type="EMBL" id="SHK77819.1"/>
    </source>
</evidence>
<keyword evidence="5 10" id="KW-0067">ATP-binding</keyword>
<dbReference type="SMART" id="SM00490">
    <property type="entry name" value="HELICc"/>
    <property type="match status" value="1"/>
</dbReference>
<feature type="domain" description="Helicase C-terminal" evidence="12">
    <location>
        <begin position="491"/>
        <end position="638"/>
    </location>
</feature>
<feature type="binding site" evidence="10">
    <location>
        <begin position="1075"/>
        <end position="1082"/>
    </location>
    <ligand>
        <name>ATP</name>
        <dbReference type="ChEBI" id="CHEBI:30616"/>
    </ligand>
</feature>
<dbReference type="GO" id="GO:0003677">
    <property type="term" value="F:DNA binding"/>
    <property type="evidence" value="ECO:0007669"/>
    <property type="project" value="UniProtKB-KW"/>
</dbReference>
<dbReference type="Pfam" id="PF13361">
    <property type="entry name" value="UvrD_C"/>
    <property type="match status" value="1"/>
</dbReference>
<dbReference type="PANTHER" id="PTHR13710">
    <property type="entry name" value="DNA HELICASE RECQ FAMILY MEMBER"/>
    <property type="match status" value="1"/>
</dbReference>
<dbReference type="GO" id="GO:0006310">
    <property type="term" value="P:DNA recombination"/>
    <property type="evidence" value="ECO:0007669"/>
    <property type="project" value="InterPro"/>
</dbReference>
<evidence type="ECO:0000256" key="8">
    <source>
        <dbReference type="ARBA" id="ARBA00034617"/>
    </source>
</evidence>
<keyword evidence="4 10" id="KW-0347">Helicase</keyword>
<dbReference type="GO" id="GO:0030894">
    <property type="term" value="C:replisome"/>
    <property type="evidence" value="ECO:0007669"/>
    <property type="project" value="TreeGrafter"/>
</dbReference>
<dbReference type="SUPFAM" id="SSF52540">
    <property type="entry name" value="P-loop containing nucleoside triphosphate hydrolases"/>
    <property type="match status" value="2"/>
</dbReference>
<evidence type="ECO:0000259" key="11">
    <source>
        <dbReference type="PROSITE" id="PS51192"/>
    </source>
</evidence>
<dbReference type="GO" id="GO:0043138">
    <property type="term" value="F:3'-5' DNA helicase activity"/>
    <property type="evidence" value="ECO:0007669"/>
    <property type="project" value="UniProtKB-EC"/>
</dbReference>
<sequence length="1615" mass="184681">MNVIFLDIEVSTSSGKIADLGAVDSLGRTIHTASQGEFLDFVKDAEYVGGHNVLNHDLQYLKHLELEKKKVVDTLYLSPLMFPMRPSHRLLKDEKILSDSLNNPLLDAQKSRDLFYDEVNAFHSLDNDLKDIYFNLLKGAREFKDFFEYVGLKEESKSFFNNLFSAKSHIKNVVAQIQKRFAGLICGNASLESFVVEHPVELAYALSVIHLQEKRSITPAWVLRNYPYTENILFLLRNNPCHEPICPYCYGKLDVRKKLKEIFGYDSFRTYEGEPLQEKAASAAVNNESLLAIFPTGGGKSITFQLPALMAGENYKGLTVVISPLQSLMKDQVDNLSSKGIADAVTINGLLDPIERAEAIKRVESGMASLLYISPESLRSRTIEKLLLSRQIARFVIDEAHCFSSWGHDFRVDYLYIGDFIKKLQKQKSALRKIPISCFTATAKQKVVQDICDYFKKKLDLDLKIFATRATRANLTYHVIYQEDDDQKYKTLRSLIETQNCPTIVYVSRTKKTQELADKLSKDGFVALPFNGKMESREKVENQEAFISGKVQIIVATSAFGMGVDKSDVQLVVHYEISDSLENYVQEAGRAGRDQSLQAECYVLFNENDLDKHFLLLNQTKLSLSEIQQVWRAIKSLTKNRTVLKRSPLEIAREAGFESPNGDVETRVKTAILALEEAGYIERKQNCPRVYATGILASNMEEARNKITVSKMFDEKQKENAIRIVSLLISERSVSKAKDDAAESRIDYIADILGLECGVVQETVQLLRAENILADSKDLTAYIKKGDGENKSKLVLKRFESLENFLISKLKNGKSVFNLKELNEEALSNGIKKANVKDIKTILFFWMINGLIEKNYCSDICTKIELKVSTDELTNDFNRRAKFSHFIIDQLYQANLDAEADSRNETLIRFSEKELLTAYENQPSIFEKDAVSYKELEKSLLYLSKINALQLEDGFLVLYNALEIHRIEKSNLIKYKIDDYEKLNHFYQMKMQQIHIVGEYANMMVRDSKQAQTFVRDYFALDYKMFLNKYFKGNRLDEINHNITPEKYHKIIDSLSESQKQIIEDKDSQYIMVAAGPGSGKTRVLVHKLASLMLLEDVKHEQLLMLTFSRSATIDFKEKLHKLIGNAASFLTAKTFHSYAFDLLGTMGNLDKAGSAVEMAVAKIKNGEIEHSKITKKVLVIDEAQDMDEHQFALIQTLMEENEDMRVIVVGDDDQNIFEGVHQKAGSRSVDLNRFVELYKAKKYELVENYRSIKKVVDFSNAFVQDIPHRLKTNPIRAMSDSEGEVRVHKFDSANMEYPIVEHIKKNPPQGSVCVLTQTNDDALKMMALLNHEKIKAKLIQDSDGFSLYDLVEFRSFMKWLSSNDNPIIAPEEWKVAIEKLQQHYQKSSLLPICVEALNVYKKDNGRLYRNDLKLFLMESRISDFERGEKNEVVVSTIHKAKGREFDRVYMMIKDSRASSEQGHRVLYVGFTRAKKQLYVFHCCPFLDKYATAIVEKAKYSEPAEIICHFGHKDMWLDYSYGETTDEGENLKKRIFKLRSGDTLKYSHRGLFDSSDSKNPVAVLSKRAAEKISHLQNLGYSIKSIKIRYVVAWHNKERDDLCPIILPEIELGKIC</sequence>
<evidence type="ECO:0000256" key="3">
    <source>
        <dbReference type="ARBA" id="ARBA00022801"/>
    </source>
</evidence>
<evidence type="ECO:0000256" key="7">
    <source>
        <dbReference type="ARBA" id="ARBA00023235"/>
    </source>
</evidence>
<dbReference type="InterPro" id="IPR001650">
    <property type="entry name" value="Helicase_C-like"/>
</dbReference>
<protein>
    <recommendedName>
        <fullName evidence="9">DNA 3'-5' helicase</fullName>
        <ecNumber evidence="9">5.6.2.4</ecNumber>
    </recommendedName>
</protein>
<feature type="domain" description="UvrD-like helicase ATP-binding" evidence="13">
    <location>
        <begin position="1054"/>
        <end position="1388"/>
    </location>
</feature>
<comment type="similarity">
    <text evidence="1">Belongs to the helicase family. RecQ subfamily.</text>
</comment>
<dbReference type="SMART" id="SM00487">
    <property type="entry name" value="DEXDc"/>
    <property type="match status" value="1"/>
</dbReference>
<dbReference type="PROSITE" id="PS51198">
    <property type="entry name" value="UVRD_HELICASE_ATP_BIND"/>
    <property type="match status" value="1"/>
</dbReference>
<dbReference type="InterPro" id="IPR014016">
    <property type="entry name" value="UvrD-like_ATP-bd"/>
</dbReference>
<evidence type="ECO:0000256" key="9">
    <source>
        <dbReference type="ARBA" id="ARBA00034808"/>
    </source>
</evidence>
<comment type="catalytic activity">
    <reaction evidence="8">
        <text>Couples ATP hydrolysis with the unwinding of duplex DNA by translocating in the 3'-5' direction.</text>
        <dbReference type="EC" id="5.6.2.4"/>
    </reaction>
</comment>
<keyword evidence="6" id="KW-0238">DNA-binding</keyword>
<evidence type="ECO:0000256" key="4">
    <source>
        <dbReference type="ARBA" id="ARBA00022806"/>
    </source>
</evidence>
<dbReference type="SUPFAM" id="SSF53098">
    <property type="entry name" value="Ribonuclease H-like"/>
    <property type="match status" value="1"/>
</dbReference>
<dbReference type="InterPro" id="IPR004589">
    <property type="entry name" value="DNA_helicase_ATP-dep_RecQ"/>
</dbReference>
<evidence type="ECO:0000256" key="10">
    <source>
        <dbReference type="PROSITE-ProRule" id="PRU00560"/>
    </source>
</evidence>